<dbReference type="InterPro" id="IPR007481">
    <property type="entry name" value="SspB"/>
</dbReference>
<evidence type="ECO:0000313" key="2">
    <source>
        <dbReference type="EMBL" id="RUO27140.1"/>
    </source>
</evidence>
<dbReference type="Gene3D" id="2.30.30.220">
    <property type="entry name" value="SspB-like"/>
    <property type="match status" value="1"/>
</dbReference>
<dbReference type="PANTHER" id="PTHR37486">
    <property type="entry name" value="STRINGENT STARVATION PROTEIN B"/>
    <property type="match status" value="1"/>
</dbReference>
<dbReference type="GO" id="GO:0008233">
    <property type="term" value="F:peptidase activity"/>
    <property type="evidence" value="ECO:0007669"/>
    <property type="project" value="UniProtKB-KW"/>
</dbReference>
<dbReference type="PANTHER" id="PTHR37486:SF1">
    <property type="entry name" value="STRINGENT STARVATION PROTEIN B"/>
    <property type="match status" value="1"/>
</dbReference>
<dbReference type="EMBL" id="PIPL01000001">
    <property type="protein sequence ID" value="RUO27140.1"/>
    <property type="molecule type" value="Genomic_DNA"/>
</dbReference>
<comment type="caution">
    <text evidence="2">The sequence shown here is derived from an EMBL/GenBank/DDBJ whole genome shotgun (WGS) entry which is preliminary data.</text>
</comment>
<dbReference type="SUPFAM" id="SSF101738">
    <property type="entry name" value="SspB-like"/>
    <property type="match status" value="1"/>
</dbReference>
<feature type="compositionally biased region" description="Basic and acidic residues" evidence="1">
    <location>
        <begin position="109"/>
        <end position="129"/>
    </location>
</feature>
<organism evidence="2 3">
    <name type="scientific">Aliidiomarina minuta</name>
    <dbReference type="NCBI Taxonomy" id="880057"/>
    <lineage>
        <taxon>Bacteria</taxon>
        <taxon>Pseudomonadati</taxon>
        <taxon>Pseudomonadota</taxon>
        <taxon>Gammaproteobacteria</taxon>
        <taxon>Alteromonadales</taxon>
        <taxon>Idiomarinaceae</taxon>
        <taxon>Aliidiomarina</taxon>
    </lineage>
</organism>
<dbReference type="NCBIfam" id="NF008769">
    <property type="entry name" value="PRK11798.2-5"/>
    <property type="match status" value="1"/>
</dbReference>
<dbReference type="GO" id="GO:0005829">
    <property type="term" value="C:cytosol"/>
    <property type="evidence" value="ECO:0007669"/>
    <property type="project" value="TreeGrafter"/>
</dbReference>
<proteinExistence type="predicted"/>
<dbReference type="Pfam" id="PF04386">
    <property type="entry name" value="SspB"/>
    <property type="match status" value="1"/>
</dbReference>
<dbReference type="NCBIfam" id="NF008763">
    <property type="entry name" value="PRK11798.1-2"/>
    <property type="match status" value="1"/>
</dbReference>
<sequence length="157" mass="17502">MDIKMSPKRPYLVRAMYDWLVDNQMTPHLVVDTTNASVEVPQEHVQDGQIILNVHPGAVVNFSMDLEQISFEARFGGVPQRIWVPIAAVMAIYARENGAGTIFEPEPGLDPHSEHDLEFQGEVESRESAELYSVQDDDSGADEPSKSKGKPNLRVVK</sequence>
<reference evidence="2 3" key="1">
    <citation type="journal article" date="2011" name="Front. Microbiol.">
        <title>Genomic signatures of strain selection and enhancement in Bacillus atrophaeus var. globigii, a historical biowarfare simulant.</title>
        <authorList>
            <person name="Gibbons H.S."/>
            <person name="Broomall S.M."/>
            <person name="McNew L.A."/>
            <person name="Daligault H."/>
            <person name="Chapman C."/>
            <person name="Bruce D."/>
            <person name="Karavis M."/>
            <person name="Krepps M."/>
            <person name="McGregor P.A."/>
            <person name="Hong C."/>
            <person name="Park K.H."/>
            <person name="Akmal A."/>
            <person name="Feldman A."/>
            <person name="Lin J.S."/>
            <person name="Chang W.E."/>
            <person name="Higgs B.W."/>
            <person name="Demirev P."/>
            <person name="Lindquist J."/>
            <person name="Liem A."/>
            <person name="Fochler E."/>
            <person name="Read T.D."/>
            <person name="Tapia R."/>
            <person name="Johnson S."/>
            <person name="Bishop-Lilly K.A."/>
            <person name="Detter C."/>
            <person name="Han C."/>
            <person name="Sozhamannan S."/>
            <person name="Rosenzweig C.N."/>
            <person name="Skowronski E.W."/>
        </authorList>
    </citation>
    <scope>NUCLEOTIDE SEQUENCE [LARGE SCALE GENOMIC DNA]</scope>
    <source>
        <strain evidence="2 3">MLST1</strain>
    </source>
</reference>
<name>A0A432WAG0_9GAMM</name>
<dbReference type="GO" id="GO:0006508">
    <property type="term" value="P:proteolysis"/>
    <property type="evidence" value="ECO:0007669"/>
    <property type="project" value="UniProtKB-KW"/>
</dbReference>
<dbReference type="AlphaFoldDB" id="A0A432WAG0"/>
<keyword evidence="3" id="KW-1185">Reference proteome</keyword>
<accession>A0A432WAG0</accession>
<evidence type="ECO:0000256" key="1">
    <source>
        <dbReference type="SAM" id="MobiDB-lite"/>
    </source>
</evidence>
<dbReference type="OrthoDB" id="9797358at2"/>
<feature type="compositionally biased region" description="Basic residues" evidence="1">
    <location>
        <begin position="147"/>
        <end position="157"/>
    </location>
</feature>
<feature type="region of interest" description="Disordered" evidence="1">
    <location>
        <begin position="103"/>
        <end position="157"/>
    </location>
</feature>
<keyword evidence="2" id="KW-0378">Hydrolase</keyword>
<dbReference type="PIRSF" id="PIRSF005276">
    <property type="entry name" value="SspB"/>
    <property type="match status" value="1"/>
</dbReference>
<evidence type="ECO:0000313" key="3">
    <source>
        <dbReference type="Proteomes" id="UP000288293"/>
    </source>
</evidence>
<dbReference type="InterPro" id="IPR036760">
    <property type="entry name" value="SspB-like_sf"/>
</dbReference>
<keyword evidence="2" id="KW-0645">Protease</keyword>
<protein>
    <submittedName>
        <fullName evidence="2">ClpXP protease specificity-enhancing factor</fullName>
    </submittedName>
</protein>
<gene>
    <name evidence="2" type="ORF">CWE09_08030</name>
</gene>
<dbReference type="Proteomes" id="UP000288293">
    <property type="component" value="Unassembled WGS sequence"/>
</dbReference>
<dbReference type="GO" id="GO:0005840">
    <property type="term" value="C:ribosome"/>
    <property type="evidence" value="ECO:0007669"/>
    <property type="project" value="TreeGrafter"/>
</dbReference>
<dbReference type="GO" id="GO:0045732">
    <property type="term" value="P:positive regulation of protein catabolic process"/>
    <property type="evidence" value="ECO:0007669"/>
    <property type="project" value="TreeGrafter"/>
</dbReference>